<evidence type="ECO:0000259" key="2">
    <source>
        <dbReference type="PROSITE" id="PS50801"/>
    </source>
</evidence>
<dbReference type="InterPro" id="IPR003594">
    <property type="entry name" value="HATPase_dom"/>
</dbReference>
<name>A0ABN2SAA6_9MICO</name>
<comment type="caution">
    <text evidence="3">The sequence shown here is derived from an EMBL/GenBank/DDBJ whole genome shotgun (WGS) entry which is preliminary data.</text>
</comment>
<dbReference type="InterPro" id="IPR002645">
    <property type="entry name" value="STAS_dom"/>
</dbReference>
<evidence type="ECO:0000313" key="4">
    <source>
        <dbReference type="Proteomes" id="UP001500013"/>
    </source>
</evidence>
<dbReference type="Gene3D" id="3.30.565.10">
    <property type="entry name" value="Histidine kinase-like ATPase, C-terminal domain"/>
    <property type="match status" value="1"/>
</dbReference>
<protein>
    <recommendedName>
        <fullName evidence="2">STAS domain-containing protein</fullName>
    </recommendedName>
</protein>
<proteinExistence type="predicted"/>
<dbReference type="CDD" id="cd16936">
    <property type="entry name" value="HATPase_RsbW-like"/>
    <property type="match status" value="1"/>
</dbReference>
<dbReference type="PANTHER" id="PTHR35526:SF3">
    <property type="entry name" value="ANTI-SIGMA-F FACTOR RSBW"/>
    <property type="match status" value="1"/>
</dbReference>
<dbReference type="InterPro" id="IPR050267">
    <property type="entry name" value="Anti-sigma-factor_SerPK"/>
</dbReference>
<keyword evidence="1" id="KW-0723">Serine/threonine-protein kinase</keyword>
<keyword evidence="4" id="KW-1185">Reference proteome</keyword>
<dbReference type="InterPro" id="IPR036890">
    <property type="entry name" value="HATPase_C_sf"/>
</dbReference>
<gene>
    <name evidence="3" type="ORF">GCM10009817_25570</name>
</gene>
<dbReference type="Gene3D" id="3.30.750.24">
    <property type="entry name" value="STAS domain"/>
    <property type="match status" value="1"/>
</dbReference>
<dbReference type="Pfam" id="PF13581">
    <property type="entry name" value="HATPase_c_2"/>
    <property type="match status" value="1"/>
</dbReference>
<accession>A0ABN2SAA6</accession>
<evidence type="ECO:0000256" key="1">
    <source>
        <dbReference type="ARBA" id="ARBA00022527"/>
    </source>
</evidence>
<keyword evidence="1" id="KW-0808">Transferase</keyword>
<evidence type="ECO:0000313" key="3">
    <source>
        <dbReference type="EMBL" id="GAA1983076.1"/>
    </source>
</evidence>
<sequence>MAGDPLGPRFMPEGTALMQLTRVDSGGCAVLRMSGSVRSIDGPRFGDALAKALVEDPPCVVCEMTEVTWLDPACVAVWVAAQWSGPWPGPVVWLVGAHDQPAEALRATGVASFVGLADSTEAAFTRMPTEPPMQRERLLLAPLPIAPRRARRFAIEVMARWTLSAMIGDATLIVSELVTNGIDHASSDLELRLDHGHDLLNIAVRDRGSFSTRQASSDAAAHALESNDGIPQRGRGLEIVRRLSLASGRTRAPAGGSVYWATLATGDRATRQRAARRP</sequence>
<dbReference type="PANTHER" id="PTHR35526">
    <property type="entry name" value="ANTI-SIGMA-F FACTOR RSBW-RELATED"/>
    <property type="match status" value="1"/>
</dbReference>
<dbReference type="SUPFAM" id="SSF55874">
    <property type="entry name" value="ATPase domain of HSP90 chaperone/DNA topoisomerase II/histidine kinase"/>
    <property type="match status" value="1"/>
</dbReference>
<feature type="domain" description="STAS" evidence="2">
    <location>
        <begin position="18"/>
        <end position="127"/>
    </location>
</feature>
<dbReference type="PROSITE" id="PS50801">
    <property type="entry name" value="STAS"/>
    <property type="match status" value="1"/>
</dbReference>
<organism evidence="3 4">
    <name type="scientific">Terrabacter lapilli</name>
    <dbReference type="NCBI Taxonomy" id="436231"/>
    <lineage>
        <taxon>Bacteria</taxon>
        <taxon>Bacillati</taxon>
        <taxon>Actinomycetota</taxon>
        <taxon>Actinomycetes</taxon>
        <taxon>Micrococcales</taxon>
        <taxon>Intrasporangiaceae</taxon>
        <taxon>Terrabacter</taxon>
    </lineage>
</organism>
<keyword evidence="1" id="KW-0418">Kinase</keyword>
<dbReference type="EMBL" id="BAAAPU010000007">
    <property type="protein sequence ID" value="GAA1983076.1"/>
    <property type="molecule type" value="Genomic_DNA"/>
</dbReference>
<dbReference type="Proteomes" id="UP001500013">
    <property type="component" value="Unassembled WGS sequence"/>
</dbReference>
<dbReference type="SUPFAM" id="SSF52091">
    <property type="entry name" value="SpoIIaa-like"/>
    <property type="match status" value="1"/>
</dbReference>
<dbReference type="InterPro" id="IPR036513">
    <property type="entry name" value="STAS_dom_sf"/>
</dbReference>
<reference evidence="3 4" key="1">
    <citation type="journal article" date="2019" name="Int. J. Syst. Evol. Microbiol.">
        <title>The Global Catalogue of Microorganisms (GCM) 10K type strain sequencing project: providing services to taxonomists for standard genome sequencing and annotation.</title>
        <authorList>
            <consortium name="The Broad Institute Genomics Platform"/>
            <consortium name="The Broad Institute Genome Sequencing Center for Infectious Disease"/>
            <person name="Wu L."/>
            <person name="Ma J."/>
        </authorList>
    </citation>
    <scope>NUCLEOTIDE SEQUENCE [LARGE SCALE GENOMIC DNA]</scope>
    <source>
        <strain evidence="3 4">JCM 15628</strain>
    </source>
</reference>